<keyword evidence="2" id="KW-1185">Reference proteome</keyword>
<evidence type="ECO:0000313" key="2">
    <source>
        <dbReference type="Proteomes" id="UP000051936"/>
    </source>
</evidence>
<dbReference type="AlphaFoldDB" id="A0A0R3E0Z8"/>
<organism evidence="1 2">
    <name type="scientific">Bradyrhizobium manausense</name>
    <dbReference type="NCBI Taxonomy" id="989370"/>
    <lineage>
        <taxon>Bacteria</taxon>
        <taxon>Pseudomonadati</taxon>
        <taxon>Pseudomonadota</taxon>
        <taxon>Alphaproteobacteria</taxon>
        <taxon>Hyphomicrobiales</taxon>
        <taxon>Nitrobacteraceae</taxon>
        <taxon>Bradyrhizobium</taxon>
    </lineage>
</organism>
<comment type="caution">
    <text evidence="1">The sequence shown here is derived from an EMBL/GenBank/DDBJ whole genome shotgun (WGS) entry which is preliminary data.</text>
</comment>
<proteinExistence type="predicted"/>
<sequence>MLTPHRDVLIVLSTVLRIRRTLDGAEIDEIIRDVVARKVLTVEHRRRAEWRKTGVAASPLPSGM</sequence>
<reference evidence="1 2" key="1">
    <citation type="submission" date="2015-09" db="EMBL/GenBank/DDBJ databases">
        <title>Draft Genome Sequence of Bradyrhizobium manausense Strain BR 3351T, a Novel Symbiotic Nitrogen-Fixing Alphaproteobacterium Isolated from Brazilian Amazon Rain Forest.</title>
        <authorList>
            <person name="De Araujo J.L."/>
            <person name="Zilli J.E."/>
        </authorList>
    </citation>
    <scope>NUCLEOTIDE SEQUENCE [LARGE SCALE GENOMIC DNA]</scope>
    <source>
        <strain evidence="1 2">BR3351</strain>
    </source>
</reference>
<protein>
    <submittedName>
        <fullName evidence="1">Uncharacterized protein</fullName>
    </submittedName>
</protein>
<name>A0A0R3E0Z8_9BRAD</name>
<dbReference type="EMBL" id="LJYG01000033">
    <property type="protein sequence ID" value="KRQ15882.1"/>
    <property type="molecule type" value="Genomic_DNA"/>
</dbReference>
<evidence type="ECO:0000313" key="1">
    <source>
        <dbReference type="EMBL" id="KRQ15882.1"/>
    </source>
</evidence>
<gene>
    <name evidence="1" type="ORF">AOQ71_07530</name>
</gene>
<dbReference type="OrthoDB" id="8230141at2"/>
<dbReference type="Proteomes" id="UP000051936">
    <property type="component" value="Unassembled WGS sequence"/>
</dbReference>
<accession>A0A0R3E0Z8</accession>
<dbReference type="RefSeq" id="WP_057743879.1">
    <property type="nucleotide sequence ID" value="NZ_LJYG01000033.1"/>
</dbReference>